<accession>A0A3N4GER9</accession>
<proteinExistence type="predicted"/>
<dbReference type="InterPro" id="IPR038141">
    <property type="entry name" value="YutD-like_sf"/>
</dbReference>
<dbReference type="OrthoDB" id="1650379at2"/>
<gene>
    <name evidence="2" type="ORF">EF384_02410</name>
</gene>
<dbReference type="InterPro" id="IPR009370">
    <property type="entry name" value="YutD-like"/>
</dbReference>
<name>A0A3N4GER9_9LACT</name>
<dbReference type="AlphaFoldDB" id="A0A3N4GER9"/>
<evidence type="ECO:0000256" key="1">
    <source>
        <dbReference type="SAM" id="MobiDB-lite"/>
    </source>
</evidence>
<feature type="compositionally biased region" description="Polar residues" evidence="1">
    <location>
        <begin position="207"/>
        <end position="217"/>
    </location>
</feature>
<reference evidence="2 3" key="1">
    <citation type="submission" date="2018-11" db="EMBL/GenBank/DDBJ databases">
        <title>Aerococcus sp. SJQ22, whole genome shotgun sequence.</title>
        <authorList>
            <person name="Sun L."/>
            <person name="Gao X."/>
            <person name="Chen W."/>
            <person name="Huang K."/>
        </authorList>
    </citation>
    <scope>NUCLEOTIDE SEQUENCE [LARGE SCALE GENOMIC DNA]</scope>
    <source>
        <strain evidence="2 3">SJQ22</strain>
    </source>
</reference>
<evidence type="ECO:0000313" key="3">
    <source>
        <dbReference type="Proteomes" id="UP000273977"/>
    </source>
</evidence>
<dbReference type="PIRSF" id="PIRSF012565">
    <property type="entry name" value="DUF1027"/>
    <property type="match status" value="1"/>
</dbReference>
<feature type="region of interest" description="Disordered" evidence="1">
    <location>
        <begin position="136"/>
        <end position="238"/>
    </location>
</feature>
<protein>
    <submittedName>
        <fullName evidence="2">DUF1027 domain-containing protein</fullName>
    </submittedName>
</protein>
<evidence type="ECO:0000313" key="2">
    <source>
        <dbReference type="EMBL" id="RPA61252.1"/>
    </source>
</evidence>
<organism evidence="2 3">
    <name type="scientific">Aerococcus agrisoli</name>
    <dbReference type="NCBI Taxonomy" id="2487350"/>
    <lineage>
        <taxon>Bacteria</taxon>
        <taxon>Bacillati</taxon>
        <taxon>Bacillota</taxon>
        <taxon>Bacilli</taxon>
        <taxon>Lactobacillales</taxon>
        <taxon>Aerococcaceae</taxon>
        <taxon>Aerococcus</taxon>
    </lineage>
</organism>
<keyword evidence="3" id="KW-1185">Reference proteome</keyword>
<feature type="compositionally biased region" description="Basic residues" evidence="1">
    <location>
        <begin position="180"/>
        <end position="194"/>
    </location>
</feature>
<dbReference type="RefSeq" id="WP_123779399.1">
    <property type="nucleotide sequence ID" value="NZ_RKMG01000005.1"/>
</dbReference>
<dbReference type="Proteomes" id="UP000273977">
    <property type="component" value="Unassembled WGS sequence"/>
</dbReference>
<dbReference type="Pfam" id="PF06265">
    <property type="entry name" value="YutD-like"/>
    <property type="match status" value="1"/>
</dbReference>
<comment type="caution">
    <text evidence="2">The sequence shown here is derived from an EMBL/GenBank/DDBJ whole genome shotgun (WGS) entry which is preliminary data.</text>
</comment>
<dbReference type="EMBL" id="RKMG01000005">
    <property type="protein sequence ID" value="RPA61252.1"/>
    <property type="molecule type" value="Genomic_DNA"/>
</dbReference>
<sequence>MLSRKRQEELKEKRAELNYPKAEVTRVSPEQLSINGQIFTIQENFNEAINIEAIADRYMDILDTYDYVVGDWSYEQLRLKGFYADDAKIGTLEQKIKHLPDYLIEYASFGAAYFVLAHERTTAEIQARNELFWENQRKENAGGRPRNNKATSNRPAQKKKQANRKPDNKPAANTGDNKTKRNKNPHFSKKKTNNRGKAFNIVEVKDTNTNTNQQTSRPAKKKTTVNRPHSFSIREKGE</sequence>
<dbReference type="Gene3D" id="3.50.4.20">
    <property type="match status" value="1"/>
</dbReference>